<accession>A0AA51RW11</accession>
<dbReference type="KEGG" id="plei:Q9312_07855"/>
<evidence type="ECO:0000313" key="6">
    <source>
        <dbReference type="Proteomes" id="UP001239782"/>
    </source>
</evidence>
<dbReference type="Pfam" id="PF04828">
    <property type="entry name" value="GFA"/>
    <property type="match status" value="1"/>
</dbReference>
<evidence type="ECO:0000256" key="1">
    <source>
        <dbReference type="ARBA" id="ARBA00005495"/>
    </source>
</evidence>
<dbReference type="PANTHER" id="PTHR28620:SF1">
    <property type="entry name" value="CENP-V_GFA DOMAIN-CONTAINING PROTEIN"/>
    <property type="match status" value="1"/>
</dbReference>
<comment type="similarity">
    <text evidence="1">Belongs to the Gfa family.</text>
</comment>
<sequence length="118" mass="13405">MNFNCHCGNISITSEIEPETITRCNCSICNRYGAMWSYFTPEKLTIDIGALGSKSYSWGDKNINFIFCHSCGCITHYETTEKVTPKKIGVNTRMAPIESTLNIRIRDFDGADSWQYID</sequence>
<dbReference type="SUPFAM" id="SSF51316">
    <property type="entry name" value="Mss4-like"/>
    <property type="match status" value="1"/>
</dbReference>
<dbReference type="InterPro" id="IPR052355">
    <property type="entry name" value="CENP-V-like"/>
</dbReference>
<dbReference type="GO" id="GO:0046872">
    <property type="term" value="F:metal ion binding"/>
    <property type="evidence" value="ECO:0007669"/>
    <property type="project" value="UniProtKB-KW"/>
</dbReference>
<keyword evidence="6" id="KW-1185">Reference proteome</keyword>
<dbReference type="Gene3D" id="2.170.150.70">
    <property type="match status" value="1"/>
</dbReference>
<dbReference type="GO" id="GO:0016846">
    <property type="term" value="F:carbon-sulfur lyase activity"/>
    <property type="evidence" value="ECO:0007669"/>
    <property type="project" value="InterPro"/>
</dbReference>
<dbReference type="RefSeq" id="WP_309204042.1">
    <property type="nucleotide sequence ID" value="NZ_CP133548.1"/>
</dbReference>
<proteinExistence type="inferred from homology"/>
<dbReference type="PANTHER" id="PTHR28620">
    <property type="entry name" value="CENTROMERE PROTEIN V"/>
    <property type="match status" value="1"/>
</dbReference>
<evidence type="ECO:0000313" key="5">
    <source>
        <dbReference type="EMBL" id="WMS88821.1"/>
    </source>
</evidence>
<dbReference type="Proteomes" id="UP001239782">
    <property type="component" value="Chromosome"/>
</dbReference>
<reference evidence="5 6" key="1">
    <citation type="submission" date="2023-08" db="EMBL/GenBank/DDBJ databases">
        <title>Pleionea litopenaei sp. nov., isolated from stomach of juvenile Litopenaeus vannamei.</title>
        <authorList>
            <person name="Rho A.M."/>
            <person name="Hwang C.Y."/>
        </authorList>
    </citation>
    <scope>NUCLEOTIDE SEQUENCE [LARGE SCALE GENOMIC DNA]</scope>
    <source>
        <strain evidence="5 6">HL-JVS1</strain>
    </source>
</reference>
<gene>
    <name evidence="5" type="ORF">Q9312_07855</name>
</gene>
<evidence type="ECO:0000259" key="4">
    <source>
        <dbReference type="PROSITE" id="PS51891"/>
    </source>
</evidence>
<evidence type="ECO:0000256" key="2">
    <source>
        <dbReference type="ARBA" id="ARBA00022723"/>
    </source>
</evidence>
<evidence type="ECO:0000256" key="3">
    <source>
        <dbReference type="ARBA" id="ARBA00022833"/>
    </source>
</evidence>
<dbReference type="EMBL" id="CP133548">
    <property type="protein sequence ID" value="WMS88821.1"/>
    <property type="molecule type" value="Genomic_DNA"/>
</dbReference>
<dbReference type="InterPro" id="IPR011057">
    <property type="entry name" value="Mss4-like_sf"/>
</dbReference>
<protein>
    <submittedName>
        <fullName evidence="5">Aldehyde-activating protein</fullName>
    </submittedName>
</protein>
<keyword evidence="3" id="KW-0862">Zinc</keyword>
<keyword evidence="2" id="KW-0479">Metal-binding</keyword>
<name>A0AA51RW11_9GAMM</name>
<dbReference type="PROSITE" id="PS51891">
    <property type="entry name" value="CENP_V_GFA"/>
    <property type="match status" value="1"/>
</dbReference>
<feature type="domain" description="CENP-V/GFA" evidence="4">
    <location>
        <begin position="1"/>
        <end position="109"/>
    </location>
</feature>
<dbReference type="InterPro" id="IPR006913">
    <property type="entry name" value="CENP-V/GFA"/>
</dbReference>
<organism evidence="5 6">
    <name type="scientific">Pleionea litopenaei</name>
    <dbReference type="NCBI Taxonomy" id="3070815"/>
    <lineage>
        <taxon>Bacteria</taxon>
        <taxon>Pseudomonadati</taxon>
        <taxon>Pseudomonadota</taxon>
        <taxon>Gammaproteobacteria</taxon>
        <taxon>Oceanospirillales</taxon>
        <taxon>Pleioneaceae</taxon>
        <taxon>Pleionea</taxon>
    </lineage>
</organism>
<dbReference type="AlphaFoldDB" id="A0AA51RW11"/>